<gene>
    <name evidence="1" type="ORF">BI350_01775</name>
</gene>
<proteinExistence type="predicted"/>
<dbReference type="RefSeq" id="WP_075526563.1">
    <property type="nucleotide sequence ID" value="NZ_CP017560.1"/>
</dbReference>
<dbReference type="KEGG" id="surl:BI350_01775"/>
<dbReference type="AlphaFoldDB" id="A0A1D8JCL8"/>
<keyword evidence="2" id="KW-1185">Reference proteome</keyword>
<evidence type="ECO:0000313" key="1">
    <source>
        <dbReference type="EMBL" id="AOV06458.1"/>
    </source>
</evidence>
<protein>
    <submittedName>
        <fullName evidence="1">Uncharacterized protein</fullName>
    </submittedName>
</protein>
<name>A0A1D8JCL8_9BACL</name>
<organism evidence="1 2">
    <name type="scientific">Sporosarcina ureilytica</name>
    <dbReference type="NCBI Taxonomy" id="298596"/>
    <lineage>
        <taxon>Bacteria</taxon>
        <taxon>Bacillati</taxon>
        <taxon>Bacillota</taxon>
        <taxon>Bacilli</taxon>
        <taxon>Bacillales</taxon>
        <taxon>Caryophanaceae</taxon>
        <taxon>Sporosarcina</taxon>
    </lineage>
</organism>
<evidence type="ECO:0000313" key="2">
    <source>
        <dbReference type="Proteomes" id="UP000185746"/>
    </source>
</evidence>
<accession>A0A1D8JCL8</accession>
<reference evidence="1 2" key="1">
    <citation type="submission" date="2016-09" db="EMBL/GenBank/DDBJ databases">
        <title>Complete genome sequence of the Lysinibacillus sphaericus LMG 22257, a specie of Bacillus with ureolytic activity that can effectively biodeposit calcium carbonate.</title>
        <authorList>
            <person name="Yan W."/>
        </authorList>
    </citation>
    <scope>NUCLEOTIDE SEQUENCE [LARGE SCALE GENOMIC DNA]</scope>
    <source>
        <strain evidence="1 2">LMG 22257</strain>
    </source>
</reference>
<sequence length="124" mass="14108">MKINLEETEIQLLDDNGDVFLEKGILIEGDGLCAIYSNGSFDFVCTAGYELDHILTSQNLTLQELTEERLCSHCKSPMQEGFYFESDGTQYCSKECLTKVISWGEYLDIYDNGDGNAYWTAWED</sequence>
<dbReference type="EMBL" id="CP017560">
    <property type="protein sequence ID" value="AOV06458.1"/>
    <property type="molecule type" value="Genomic_DNA"/>
</dbReference>
<dbReference type="Proteomes" id="UP000185746">
    <property type="component" value="Chromosome"/>
</dbReference>